<organism evidence="1">
    <name type="scientific">viral metagenome</name>
    <dbReference type="NCBI Taxonomy" id="1070528"/>
    <lineage>
        <taxon>unclassified sequences</taxon>
        <taxon>metagenomes</taxon>
        <taxon>organismal metagenomes</taxon>
    </lineage>
</organism>
<accession>A0A6C0HEJ1</accession>
<evidence type="ECO:0000313" key="1">
    <source>
        <dbReference type="EMBL" id="QHT78919.1"/>
    </source>
</evidence>
<sequence length="428" mass="47922">MDTPISEAEVLRQINSAKQSVQEHKNTIHEHVYAAMDGLSRTALAYINTNKNKDKQEQQSWAIKATDDEGKPIWNSEQAILVESSLPSSLQQGGFSPSDIRLSAQSTLFSSKIPTDISMDSAVSYVSNYLASIDEKNREIARTIGPVAFINNMKEDPGIGPFLPYLPFRIFIPANAILPVINAILEACRLLVTTNRFDNPNLRKILSLVIGILDISRGEWRDGVLSLLGLISRDALLVGVVGKTTRFIYNWISPDIQARLESDFYAASKSMFIGGWLWLLSIVSPRYVRDSLNKLFESTRESYELIKQKAIENGDKLGLQVTFPKSPIDSFLTFNDIQNLQSILHQPEIVCNPIFQQQLQSFEEIPGIRLILELLNIPTTPEDKQKLCSGQPEEQTLVESITDGLKPIVVPKVGGKHRKFKRKGLAFI</sequence>
<dbReference type="EMBL" id="MN739942">
    <property type="protein sequence ID" value="QHT78919.1"/>
    <property type="molecule type" value="Genomic_DNA"/>
</dbReference>
<dbReference type="AlphaFoldDB" id="A0A6C0HEJ1"/>
<reference evidence="1" key="1">
    <citation type="journal article" date="2020" name="Nature">
        <title>Giant virus diversity and host interactions through global metagenomics.</title>
        <authorList>
            <person name="Schulz F."/>
            <person name="Roux S."/>
            <person name="Paez-Espino D."/>
            <person name="Jungbluth S."/>
            <person name="Walsh D.A."/>
            <person name="Denef V.J."/>
            <person name="McMahon K.D."/>
            <person name="Konstantinidis K.T."/>
            <person name="Eloe-Fadrosh E.A."/>
            <person name="Kyrpides N.C."/>
            <person name="Woyke T."/>
        </authorList>
    </citation>
    <scope>NUCLEOTIDE SEQUENCE</scope>
    <source>
        <strain evidence="1">GVMAG-M-3300023179-97</strain>
    </source>
</reference>
<protein>
    <submittedName>
        <fullName evidence="1">Uncharacterized protein</fullName>
    </submittedName>
</protein>
<proteinExistence type="predicted"/>
<name>A0A6C0HEJ1_9ZZZZ</name>